<dbReference type="RefSeq" id="WP_112863345.1">
    <property type="nucleotide sequence ID" value="NZ_JACHLJ010000008.1"/>
</dbReference>
<dbReference type="AlphaFoldDB" id="A0A2X1BS23"/>
<proteinExistence type="predicted"/>
<dbReference type="Proteomes" id="UP000556201">
    <property type="component" value="Unassembled WGS sequence"/>
</dbReference>
<gene>
    <name evidence="1" type="ORF">HNP47_003209</name>
    <name evidence="2" type="ORF">NCTC11166_02809</name>
</gene>
<evidence type="ECO:0000313" key="4">
    <source>
        <dbReference type="Proteomes" id="UP000556201"/>
    </source>
</evidence>
<accession>A0A2X1BS23</accession>
<name>A0A2X1BS23_BREVE</name>
<protein>
    <submittedName>
        <fullName evidence="2">Uncharacterized protein</fullName>
    </submittedName>
</protein>
<reference evidence="1 4" key="2">
    <citation type="submission" date="2020-08" db="EMBL/GenBank/DDBJ databases">
        <title>Functional genomics of gut bacteria from endangered species of beetles.</title>
        <authorList>
            <person name="Carlos-Shanley C."/>
        </authorList>
    </citation>
    <scope>NUCLEOTIDE SEQUENCE [LARGE SCALE GENOMIC DNA]</scope>
    <source>
        <strain evidence="1 4">S00192</strain>
    </source>
</reference>
<evidence type="ECO:0000313" key="3">
    <source>
        <dbReference type="Proteomes" id="UP000251186"/>
    </source>
</evidence>
<evidence type="ECO:0000313" key="1">
    <source>
        <dbReference type="EMBL" id="MBB5773184.1"/>
    </source>
</evidence>
<dbReference type="EMBL" id="UAQP01000014">
    <property type="protein sequence ID" value="SPU55412.1"/>
    <property type="molecule type" value="Genomic_DNA"/>
</dbReference>
<organism evidence="2 3">
    <name type="scientific">Brevundimonas vesicularis</name>
    <name type="common">Pseudomonas vesicularis</name>
    <dbReference type="NCBI Taxonomy" id="41276"/>
    <lineage>
        <taxon>Bacteria</taxon>
        <taxon>Pseudomonadati</taxon>
        <taxon>Pseudomonadota</taxon>
        <taxon>Alphaproteobacteria</taxon>
        <taxon>Caulobacterales</taxon>
        <taxon>Caulobacteraceae</taxon>
        <taxon>Brevundimonas</taxon>
    </lineage>
</organism>
<dbReference type="Proteomes" id="UP000251186">
    <property type="component" value="Unassembled WGS sequence"/>
</dbReference>
<sequence length="85" mass="9442">MSDAMSAPRTHCEAIISYDDLAAGSDIHIVVHLSGAILIQPRPECEVEFDTLVAHLYEIEDRGFAIFPKVGPERLYVSAEVMRLN</sequence>
<reference evidence="2 3" key="1">
    <citation type="submission" date="2018-06" db="EMBL/GenBank/DDBJ databases">
        <authorList>
            <consortium name="Pathogen Informatics"/>
            <person name="Doyle S."/>
        </authorList>
    </citation>
    <scope>NUCLEOTIDE SEQUENCE [LARGE SCALE GENOMIC DNA]</scope>
    <source>
        <strain evidence="2 3">NCTC11166</strain>
    </source>
</reference>
<dbReference type="EMBL" id="JACHLJ010000008">
    <property type="protein sequence ID" value="MBB5773184.1"/>
    <property type="molecule type" value="Genomic_DNA"/>
</dbReference>
<evidence type="ECO:0000313" key="2">
    <source>
        <dbReference type="EMBL" id="SPU55412.1"/>
    </source>
</evidence>